<reference evidence="1 2" key="1">
    <citation type="submission" date="2018-08" db="EMBL/GenBank/DDBJ databases">
        <title>A genome reference for cultivated species of the human gut microbiota.</title>
        <authorList>
            <person name="Zou Y."/>
            <person name="Xue W."/>
            <person name="Luo G."/>
        </authorList>
    </citation>
    <scope>NUCLEOTIDE SEQUENCE [LARGE SCALE GENOMIC DNA]</scope>
    <source>
        <strain evidence="1 2">AM25-16</strain>
    </source>
</reference>
<evidence type="ECO:0000313" key="1">
    <source>
        <dbReference type="EMBL" id="RHF76892.1"/>
    </source>
</evidence>
<organism evidence="1 2">
    <name type="scientific">Bacteroides stercoris</name>
    <dbReference type="NCBI Taxonomy" id="46506"/>
    <lineage>
        <taxon>Bacteria</taxon>
        <taxon>Pseudomonadati</taxon>
        <taxon>Bacteroidota</taxon>
        <taxon>Bacteroidia</taxon>
        <taxon>Bacteroidales</taxon>
        <taxon>Bacteroidaceae</taxon>
        <taxon>Bacteroides</taxon>
    </lineage>
</organism>
<sequence length="83" mass="9659">MSAIDIIRGILIYMYGQDHNPPHLHIKDGGNWFTITIKDRMVEGKGTAKTIRLINEYIDTHEAQLLEIWEKAQNGEKIEKIKR</sequence>
<dbReference type="Pfam" id="PF13711">
    <property type="entry name" value="DUF4160"/>
    <property type="match status" value="1"/>
</dbReference>
<protein>
    <submittedName>
        <fullName evidence="1">DUF4160 domain-containing protein</fullName>
    </submittedName>
</protein>
<dbReference type="EMBL" id="QRHJ01000009">
    <property type="protein sequence ID" value="RHF76892.1"/>
    <property type="molecule type" value="Genomic_DNA"/>
</dbReference>
<evidence type="ECO:0000313" key="2">
    <source>
        <dbReference type="Proteomes" id="UP000283762"/>
    </source>
</evidence>
<dbReference type="AlphaFoldDB" id="A0A414Q818"/>
<comment type="caution">
    <text evidence="1">The sequence shown here is derived from an EMBL/GenBank/DDBJ whole genome shotgun (WGS) entry which is preliminary data.</text>
</comment>
<accession>A0A414Q818</accession>
<dbReference type="InterPro" id="IPR025427">
    <property type="entry name" value="DUF4160"/>
</dbReference>
<gene>
    <name evidence="1" type="ORF">DW668_04705</name>
</gene>
<proteinExistence type="predicted"/>
<dbReference type="RefSeq" id="WP_118206894.1">
    <property type="nucleotide sequence ID" value="NZ_JADNDV010000022.1"/>
</dbReference>
<dbReference type="Proteomes" id="UP000283762">
    <property type="component" value="Unassembled WGS sequence"/>
</dbReference>
<name>A0A414Q818_BACSE</name>